<sequence>MPISMIIICLMSVFVKSTIKTLILRKILCKIYDLDRQQSMDCERHHIFYVC</sequence>
<dbReference type="EMBL" id="LLXH01001416">
    <property type="protein sequence ID" value="PKC59001.1"/>
    <property type="molecule type" value="Genomic_DNA"/>
</dbReference>
<dbReference type="VEuPathDB" id="FungiDB:RhiirA1_48540"/>
<name>A0A2N0R6T2_9GLOM</name>
<evidence type="ECO:0000313" key="1">
    <source>
        <dbReference type="EMBL" id="PKC59001.1"/>
    </source>
</evidence>
<comment type="caution">
    <text evidence="1">The sequence shown here is derived from an EMBL/GenBank/DDBJ whole genome shotgun (WGS) entry which is preliminary data.</text>
</comment>
<dbReference type="AlphaFoldDB" id="A0A2N0R6T2"/>
<gene>
    <name evidence="1" type="ORF">RhiirA1_48540</name>
</gene>
<protein>
    <submittedName>
        <fullName evidence="1">Uncharacterized protein</fullName>
    </submittedName>
</protein>
<organism evidence="1 2">
    <name type="scientific">Rhizophagus irregularis</name>
    <dbReference type="NCBI Taxonomy" id="588596"/>
    <lineage>
        <taxon>Eukaryota</taxon>
        <taxon>Fungi</taxon>
        <taxon>Fungi incertae sedis</taxon>
        <taxon>Mucoromycota</taxon>
        <taxon>Glomeromycotina</taxon>
        <taxon>Glomeromycetes</taxon>
        <taxon>Glomerales</taxon>
        <taxon>Glomeraceae</taxon>
        <taxon>Rhizophagus</taxon>
    </lineage>
</organism>
<dbReference type="Proteomes" id="UP000232688">
    <property type="component" value="Unassembled WGS sequence"/>
</dbReference>
<reference evidence="1 2" key="1">
    <citation type="submission" date="2017-10" db="EMBL/GenBank/DDBJ databases">
        <title>Extensive intraspecific genome diversity in a model arbuscular mycorrhizal fungus.</title>
        <authorList>
            <person name="Chen E.C.H."/>
            <person name="Morin E."/>
            <person name="Baudet D."/>
            <person name="Noel J."/>
            <person name="Ndikumana S."/>
            <person name="Charron P."/>
            <person name="St-Onge C."/>
            <person name="Giorgi J."/>
            <person name="Grigoriev I.V."/>
            <person name="Roux C."/>
            <person name="Martin F.M."/>
            <person name="Corradi N."/>
        </authorList>
    </citation>
    <scope>NUCLEOTIDE SEQUENCE [LARGE SCALE GENOMIC DNA]</scope>
    <source>
        <strain evidence="1 2">A1</strain>
    </source>
</reference>
<evidence type="ECO:0000313" key="2">
    <source>
        <dbReference type="Proteomes" id="UP000232688"/>
    </source>
</evidence>
<reference evidence="1 2" key="2">
    <citation type="submission" date="2017-10" db="EMBL/GenBank/DDBJ databases">
        <title>Genome analyses suggest a sexual origin of heterokaryosis in a supposedly ancient asexual fungus.</title>
        <authorList>
            <person name="Corradi N."/>
            <person name="Sedzielewska K."/>
            <person name="Noel J."/>
            <person name="Charron P."/>
            <person name="Farinelli L."/>
            <person name="Marton T."/>
            <person name="Kruger M."/>
            <person name="Pelin A."/>
            <person name="Brachmann A."/>
            <person name="Corradi N."/>
        </authorList>
    </citation>
    <scope>NUCLEOTIDE SEQUENCE [LARGE SCALE GENOMIC DNA]</scope>
    <source>
        <strain evidence="1 2">A1</strain>
    </source>
</reference>
<proteinExistence type="predicted"/>
<accession>A0A2N0R6T2</accession>